<dbReference type="AlphaFoldDB" id="A0A7W4ISA4"/>
<accession>A0A7W4ISA4</accession>
<feature type="transmembrane region" description="Helical" evidence="4">
    <location>
        <begin position="114"/>
        <end position="140"/>
    </location>
</feature>
<keyword evidence="7" id="KW-1185">Reference proteome</keyword>
<dbReference type="EMBL" id="JABEQD010000003">
    <property type="protein sequence ID" value="MBB2168160.1"/>
    <property type="molecule type" value="Genomic_DNA"/>
</dbReference>
<sequence length="401" mass="41192">MPDTRSLPIATDFNLRTAIFRPVLAIGTGTGAMGLALSALPPVLQARLSLSVATIGWIMGTQSVATLLSRLHAGRLSDRLGGARALTLGLSAAVLSGLCYVAALLPIWSRPIALALVFLGRLFMGLSEGLMVTGGAVRIIGAVPPDRVGAGMSWLGLAMFAGLAAGTAAGTAIEQNAGFGTVAILASILPVAGMLLSGWSSRAVSHSSAHGVVPWKQLFRMVLPMGLLLALSSVGFATISSFLVLAFAQEHWAYGGYALAAFCVGHVAARFAGSHKIDHYPVAISGSVMLLVETLGFVMVWLAPDPGVAIAGAFIGGAGFSLTYPVFAIPLARSVPSAFTGAAIGLYDMFFDVALGVGSVTGGLLAQTFPFRTIFLMAALSSGAGLILLVSTRHCPRIKTK</sequence>
<feature type="transmembrane region" description="Helical" evidence="4">
    <location>
        <begin position="152"/>
        <end position="173"/>
    </location>
</feature>
<comment type="caution">
    <text evidence="6">The sequence shown here is derived from an EMBL/GenBank/DDBJ whole genome shotgun (WGS) entry which is preliminary data.</text>
</comment>
<evidence type="ECO:0000313" key="6">
    <source>
        <dbReference type="EMBL" id="MBB2168160.1"/>
    </source>
</evidence>
<dbReference type="InterPro" id="IPR020846">
    <property type="entry name" value="MFS_dom"/>
</dbReference>
<feature type="transmembrane region" description="Helical" evidence="4">
    <location>
        <begin position="280"/>
        <end position="302"/>
    </location>
</feature>
<protein>
    <submittedName>
        <fullName evidence="6">MFS transporter</fullName>
    </submittedName>
</protein>
<dbReference type="PANTHER" id="PTHR23531">
    <property type="entry name" value="QUINOLENE RESISTANCE PROTEIN NORA"/>
    <property type="match status" value="1"/>
</dbReference>
<name>A0A7W4ISA4_9PROT</name>
<gene>
    <name evidence="6" type="ORF">HLH36_07305</name>
</gene>
<feature type="transmembrane region" description="Helical" evidence="4">
    <location>
        <begin position="308"/>
        <end position="332"/>
    </location>
</feature>
<evidence type="ECO:0000313" key="7">
    <source>
        <dbReference type="Proteomes" id="UP000559860"/>
    </source>
</evidence>
<dbReference type="SUPFAM" id="SSF103473">
    <property type="entry name" value="MFS general substrate transporter"/>
    <property type="match status" value="1"/>
</dbReference>
<feature type="domain" description="Major facilitator superfamily (MFS) profile" evidence="5">
    <location>
        <begin position="186"/>
        <end position="401"/>
    </location>
</feature>
<feature type="transmembrane region" description="Helical" evidence="4">
    <location>
        <begin position="85"/>
        <end position="108"/>
    </location>
</feature>
<dbReference type="InterPro" id="IPR036259">
    <property type="entry name" value="MFS_trans_sf"/>
</dbReference>
<evidence type="ECO:0000256" key="4">
    <source>
        <dbReference type="SAM" id="Phobius"/>
    </source>
</evidence>
<dbReference type="Gene3D" id="1.20.1250.20">
    <property type="entry name" value="MFS general substrate transporter like domains"/>
    <property type="match status" value="1"/>
</dbReference>
<dbReference type="GO" id="GO:0022857">
    <property type="term" value="F:transmembrane transporter activity"/>
    <property type="evidence" value="ECO:0007669"/>
    <property type="project" value="InterPro"/>
</dbReference>
<feature type="transmembrane region" description="Helical" evidence="4">
    <location>
        <begin position="179"/>
        <end position="200"/>
    </location>
</feature>
<feature type="transmembrane region" description="Helical" evidence="4">
    <location>
        <begin position="23"/>
        <end position="44"/>
    </location>
</feature>
<keyword evidence="1 4" id="KW-0812">Transmembrane</keyword>
<feature type="transmembrane region" description="Helical" evidence="4">
    <location>
        <begin position="50"/>
        <end position="73"/>
    </location>
</feature>
<keyword evidence="2 4" id="KW-1133">Transmembrane helix</keyword>
<dbReference type="InterPro" id="IPR011701">
    <property type="entry name" value="MFS"/>
</dbReference>
<dbReference type="Pfam" id="PF07690">
    <property type="entry name" value="MFS_1"/>
    <property type="match status" value="1"/>
</dbReference>
<dbReference type="InterPro" id="IPR052714">
    <property type="entry name" value="MFS_Exporter"/>
</dbReference>
<evidence type="ECO:0000256" key="3">
    <source>
        <dbReference type="ARBA" id="ARBA00023136"/>
    </source>
</evidence>
<feature type="transmembrane region" description="Helical" evidence="4">
    <location>
        <begin position="221"/>
        <end position="248"/>
    </location>
</feature>
<feature type="transmembrane region" description="Helical" evidence="4">
    <location>
        <begin position="254"/>
        <end position="273"/>
    </location>
</feature>
<dbReference type="PROSITE" id="PS50850">
    <property type="entry name" value="MFS"/>
    <property type="match status" value="1"/>
</dbReference>
<keyword evidence="3 4" id="KW-0472">Membrane</keyword>
<reference evidence="6 7" key="1">
    <citation type="submission" date="2020-04" db="EMBL/GenBank/DDBJ databases">
        <title>Description of novel Gluconacetobacter.</title>
        <authorList>
            <person name="Sombolestani A."/>
        </authorList>
    </citation>
    <scope>NUCLEOTIDE SEQUENCE [LARGE SCALE GENOMIC DNA]</scope>
    <source>
        <strain evidence="6 7">LMG 27801</strain>
    </source>
</reference>
<evidence type="ECO:0000256" key="1">
    <source>
        <dbReference type="ARBA" id="ARBA00022692"/>
    </source>
</evidence>
<feature type="transmembrane region" description="Helical" evidence="4">
    <location>
        <begin position="344"/>
        <end position="365"/>
    </location>
</feature>
<evidence type="ECO:0000256" key="2">
    <source>
        <dbReference type="ARBA" id="ARBA00022989"/>
    </source>
</evidence>
<feature type="transmembrane region" description="Helical" evidence="4">
    <location>
        <begin position="371"/>
        <end position="391"/>
    </location>
</feature>
<dbReference type="Proteomes" id="UP000559860">
    <property type="component" value="Unassembled WGS sequence"/>
</dbReference>
<evidence type="ECO:0000259" key="5">
    <source>
        <dbReference type="PROSITE" id="PS50850"/>
    </source>
</evidence>
<dbReference type="PANTHER" id="PTHR23531:SF1">
    <property type="entry name" value="QUINOLENE RESISTANCE PROTEIN NORA"/>
    <property type="match status" value="1"/>
</dbReference>
<organism evidence="6 7">
    <name type="scientific">Gluconacetobacter aggeris</name>
    <dbReference type="NCBI Taxonomy" id="1286186"/>
    <lineage>
        <taxon>Bacteria</taxon>
        <taxon>Pseudomonadati</taxon>
        <taxon>Pseudomonadota</taxon>
        <taxon>Alphaproteobacteria</taxon>
        <taxon>Acetobacterales</taxon>
        <taxon>Acetobacteraceae</taxon>
        <taxon>Gluconacetobacter</taxon>
    </lineage>
</organism>
<proteinExistence type="predicted"/>